<dbReference type="GO" id="GO:0008610">
    <property type="term" value="P:lipid biosynthetic process"/>
    <property type="evidence" value="ECO:0007669"/>
    <property type="project" value="UniProtKB-ARBA"/>
</dbReference>
<dbReference type="PROSITE" id="PS00455">
    <property type="entry name" value="AMP_BINDING"/>
    <property type="match status" value="1"/>
</dbReference>
<dbReference type="OrthoDB" id="9765680at2"/>
<evidence type="ECO:0000313" key="5">
    <source>
        <dbReference type="EMBL" id="PSB45112.1"/>
    </source>
</evidence>
<dbReference type="RefSeq" id="WP_106311496.1">
    <property type="nucleotide sequence ID" value="NZ_PVWO01000506.1"/>
</dbReference>
<reference evidence="5 6" key="1">
    <citation type="submission" date="2018-03" db="EMBL/GenBank/DDBJ databases">
        <title>The ancient ancestry and fast evolution of plastids.</title>
        <authorList>
            <person name="Moore K.R."/>
            <person name="Magnabosco C."/>
            <person name="Momper L."/>
            <person name="Gold D.A."/>
            <person name="Bosak T."/>
            <person name="Fournier G.P."/>
        </authorList>
    </citation>
    <scope>NUCLEOTIDE SEQUENCE [LARGE SCALE GENOMIC DNA]</scope>
    <source>
        <strain evidence="5 6">CCALA 037</strain>
    </source>
</reference>
<dbReference type="NCBIfam" id="TIGR01733">
    <property type="entry name" value="AA-adenyl-dom"/>
    <property type="match status" value="1"/>
</dbReference>
<evidence type="ECO:0000259" key="4">
    <source>
        <dbReference type="PROSITE" id="PS50075"/>
    </source>
</evidence>
<dbReference type="Pfam" id="PF08242">
    <property type="entry name" value="Methyltransf_12"/>
    <property type="match status" value="1"/>
</dbReference>
<dbReference type="CDD" id="cd19531">
    <property type="entry name" value="LCL_NRPS-like"/>
    <property type="match status" value="1"/>
</dbReference>
<evidence type="ECO:0000256" key="1">
    <source>
        <dbReference type="ARBA" id="ARBA00001957"/>
    </source>
</evidence>
<dbReference type="SUPFAM" id="SSF56801">
    <property type="entry name" value="Acetyl-CoA synthetase-like"/>
    <property type="match status" value="1"/>
</dbReference>
<dbReference type="PANTHER" id="PTHR45527">
    <property type="entry name" value="NONRIBOSOMAL PEPTIDE SYNTHETASE"/>
    <property type="match status" value="1"/>
</dbReference>
<accession>A0A2T1FJE9</accession>
<dbReference type="Pfam" id="PF00550">
    <property type="entry name" value="PP-binding"/>
    <property type="match status" value="1"/>
</dbReference>
<dbReference type="GO" id="GO:0009403">
    <property type="term" value="P:toxin biosynthetic process"/>
    <property type="evidence" value="ECO:0007669"/>
    <property type="project" value="UniProtKB-ARBA"/>
</dbReference>
<keyword evidence="3" id="KW-0597">Phosphoprotein</keyword>
<keyword evidence="6" id="KW-1185">Reference proteome</keyword>
<feature type="non-terminal residue" evidence="5">
    <location>
        <position position="1356"/>
    </location>
</feature>
<dbReference type="PROSITE" id="PS00012">
    <property type="entry name" value="PHOSPHOPANTETHEINE"/>
    <property type="match status" value="1"/>
</dbReference>
<dbReference type="Gene3D" id="1.10.1200.10">
    <property type="entry name" value="ACP-like"/>
    <property type="match status" value="1"/>
</dbReference>
<dbReference type="Pfam" id="PF00668">
    <property type="entry name" value="Condensation"/>
    <property type="match status" value="1"/>
</dbReference>
<dbReference type="InterPro" id="IPR023213">
    <property type="entry name" value="CAT-like_dom_sf"/>
</dbReference>
<dbReference type="InterPro" id="IPR001242">
    <property type="entry name" value="Condensation_dom"/>
</dbReference>
<keyword evidence="2" id="KW-0596">Phosphopantetheine</keyword>
<dbReference type="FunFam" id="3.40.50.12780:FF:000012">
    <property type="entry name" value="Non-ribosomal peptide synthetase"/>
    <property type="match status" value="1"/>
</dbReference>
<organism evidence="5 6">
    <name type="scientific">Chamaesiphon polymorphus CCALA 037</name>
    <dbReference type="NCBI Taxonomy" id="2107692"/>
    <lineage>
        <taxon>Bacteria</taxon>
        <taxon>Bacillati</taxon>
        <taxon>Cyanobacteriota</taxon>
        <taxon>Cyanophyceae</taxon>
        <taxon>Gomontiellales</taxon>
        <taxon>Chamaesiphonaceae</taxon>
        <taxon>Chamaesiphon</taxon>
    </lineage>
</organism>
<dbReference type="CDD" id="cd17643">
    <property type="entry name" value="A_NRPS_Cytc1-like"/>
    <property type="match status" value="1"/>
</dbReference>
<dbReference type="Gene3D" id="3.30.559.10">
    <property type="entry name" value="Chloramphenicol acetyltransferase-like domain"/>
    <property type="match status" value="1"/>
</dbReference>
<dbReference type="SUPFAM" id="SSF52777">
    <property type="entry name" value="CoA-dependent acyltransferases"/>
    <property type="match status" value="2"/>
</dbReference>
<name>A0A2T1FJE9_9CYAN</name>
<dbReference type="PANTHER" id="PTHR45527:SF14">
    <property type="entry name" value="PLIPASTATIN SYNTHASE SUBUNIT B"/>
    <property type="match status" value="1"/>
</dbReference>
<dbReference type="PROSITE" id="PS50075">
    <property type="entry name" value="CARRIER"/>
    <property type="match status" value="1"/>
</dbReference>
<evidence type="ECO:0000313" key="6">
    <source>
        <dbReference type="Proteomes" id="UP000238937"/>
    </source>
</evidence>
<dbReference type="InterPro" id="IPR013217">
    <property type="entry name" value="Methyltransf_12"/>
</dbReference>
<dbReference type="Gene3D" id="2.30.38.10">
    <property type="entry name" value="Luciferase, Domain 3"/>
    <property type="match status" value="1"/>
</dbReference>
<dbReference type="EMBL" id="PVWO01000506">
    <property type="protein sequence ID" value="PSB45112.1"/>
    <property type="molecule type" value="Genomic_DNA"/>
</dbReference>
<dbReference type="Proteomes" id="UP000238937">
    <property type="component" value="Unassembled WGS sequence"/>
</dbReference>
<dbReference type="InterPro" id="IPR045851">
    <property type="entry name" value="AMP-bd_C_sf"/>
</dbReference>
<dbReference type="InterPro" id="IPR020845">
    <property type="entry name" value="AMP-binding_CS"/>
</dbReference>
<gene>
    <name evidence="5" type="ORF">C7B77_25335</name>
</gene>
<dbReference type="InterPro" id="IPR029063">
    <property type="entry name" value="SAM-dependent_MTases_sf"/>
</dbReference>
<evidence type="ECO:0000256" key="3">
    <source>
        <dbReference type="ARBA" id="ARBA00022553"/>
    </source>
</evidence>
<dbReference type="InterPro" id="IPR006162">
    <property type="entry name" value="Ppantetheine_attach_site"/>
</dbReference>
<dbReference type="FunFam" id="3.40.50.980:FF:000001">
    <property type="entry name" value="Non-ribosomal peptide synthetase"/>
    <property type="match status" value="1"/>
</dbReference>
<dbReference type="SUPFAM" id="SSF53335">
    <property type="entry name" value="S-adenosyl-L-methionine-dependent methyltransferases"/>
    <property type="match status" value="1"/>
</dbReference>
<dbReference type="GO" id="GO:0031177">
    <property type="term" value="F:phosphopantetheine binding"/>
    <property type="evidence" value="ECO:0007669"/>
    <property type="project" value="TreeGrafter"/>
</dbReference>
<dbReference type="FunFam" id="2.30.38.10:FF:000001">
    <property type="entry name" value="Non-ribosomal peptide synthetase PvdI"/>
    <property type="match status" value="1"/>
</dbReference>
<dbReference type="InterPro" id="IPR000873">
    <property type="entry name" value="AMP-dep_synth/lig_dom"/>
</dbReference>
<sequence length="1356" mass="152275">TSRNATIQQLAQQEVITPFDLETTPLIRASLLLLSATEQVLLLAMHHIISDGWSIGVLIQELAVLYPAFCAGAPSPLPELAIQYADFALWQRKYLSGQILEAQLNYWQQQLQDAPELLQLPTDRPRPHIQTYRGKSQSFPISIELSDRLQSLSRESGTTLFMTLAAAFSTLLYRYSGQSDLVLGSSIANRNRREIEPLIGFFVNALVLRVRFEDNPSFAQLLTQVRETTLQAYEHQDVPFEQVVEALKPQRSLSHSPLFQVMFVLQNAPMDDLAVTDVTLSPFHQDSTTAKFDLTLSMSETPEGLVGDWEYNTDLFDAATIERMAGHFHNLLSAIVSNPQQPVDELPLLSQSERQQLLVEWNQTASQYPDDKCIHHLFEAQVEKTPDAVAVVFEDEQLTYQQLNQRANQLAHYLQGLGVKPEVLVGICVERSLAMVVGLLGILKAGGAYVPLDPSYPAARLSYMLTDAGVEVLLTQHDILASLPAHSARLVCLDTDWDSIARASDTNLSSGVATANLAYIIYTSGSTGLPKGVQIEHQNVVSLFAATQSWYHFNANDVWTNFHSFAFDFSVWEIWGALSSGGRLVVVPYWISRDPESFYDLLCSENITVLNQTPSAFYQLILIAQSERPKLQLNLRLVIFGGEALDFQSLKPWFDRYGDKSPQLVNMYGITEMTVHVTYHALDVSDLDSINSVIGRPIPGLKVYILDDKLQPTPIGIKGQMYVSGYGLARGYLNRPDLTAAKFISDPFSPEDATSRLYKTGDLARYLPDGNIEFLGRIDNQVKIRGFRIELGEIEAVLSTHPQVRQAVAIDTEDSSGNKRLVAYVTFEPKNQVRVESELQLLQIEQWQQLYENVYSESVEIEGYQYNTVGWKSSYTGQQIPQDQMHQWVDSTVERILELQPQHVLEVGCGTGMLLLQLAPHCLTYCGTDISQVALDYIDRQINKIEADCLDLKLINKPAHDFTAIEQYKFDTVIINSVIQYFPSIDYLVEVVRGAIDTLGTGGAIFIGDIRSLPLLETFYTATKFECALDSTTVAQLKQNIKNAYNQEEELVIDPEFFFALKQHFPQIKHVRVQLKPGNYHNELTKFRYDVILYVGDTVFETIEPEWLNYHSDNLNLAGIEQILLNKQPEAIGIKHIPNARLQKEVALVSLLANSDDRETIGQLRNTLQQQEQVGLEPENLWGLSDRFPYTVDINWSSTGGNGCYDAISIGNKSKVGSARIFPKVEINNEVKAWSNYANNPLKQESNRHLASQLHDFIEQRLPEYMVPSAIVTLDSIPLTPNGKVDRKALPTPDGEILRTHEYVEPSTPNEELIANIFASILGIERVGIHDNFFELGGHSLLATQLISQLRVAFSI</sequence>
<dbReference type="InterPro" id="IPR010071">
    <property type="entry name" value="AA_adenyl_dom"/>
</dbReference>
<protein>
    <recommendedName>
        <fullName evidence="4">Carrier domain-containing protein</fullName>
    </recommendedName>
</protein>
<dbReference type="PIRSF" id="PIRSF001617">
    <property type="entry name" value="Alpha-AR"/>
    <property type="match status" value="1"/>
</dbReference>
<dbReference type="Pfam" id="PF00501">
    <property type="entry name" value="AMP-binding"/>
    <property type="match status" value="1"/>
</dbReference>
<dbReference type="CDD" id="cd02440">
    <property type="entry name" value="AdoMet_MTases"/>
    <property type="match status" value="1"/>
</dbReference>
<dbReference type="InterPro" id="IPR036736">
    <property type="entry name" value="ACP-like_sf"/>
</dbReference>
<dbReference type="Gene3D" id="3.30.300.30">
    <property type="match status" value="2"/>
</dbReference>
<evidence type="ECO:0000256" key="2">
    <source>
        <dbReference type="ARBA" id="ARBA00022450"/>
    </source>
</evidence>
<dbReference type="Gene3D" id="3.40.50.150">
    <property type="entry name" value="Vaccinia Virus protein VP39"/>
    <property type="match status" value="1"/>
</dbReference>
<dbReference type="GO" id="GO:0043041">
    <property type="term" value="P:amino acid activation for nonribosomal peptide biosynthetic process"/>
    <property type="evidence" value="ECO:0007669"/>
    <property type="project" value="TreeGrafter"/>
</dbReference>
<comment type="cofactor">
    <cofactor evidence="1">
        <name>pantetheine 4'-phosphate</name>
        <dbReference type="ChEBI" id="CHEBI:47942"/>
    </cofactor>
</comment>
<dbReference type="FunFam" id="3.40.50.980:FF:000002">
    <property type="entry name" value="Enterobactin synthetase component F"/>
    <property type="match status" value="1"/>
</dbReference>
<dbReference type="Gene3D" id="3.30.559.30">
    <property type="entry name" value="Nonribosomal peptide synthetase, condensation domain"/>
    <property type="match status" value="1"/>
</dbReference>
<comment type="caution">
    <text evidence="5">The sequence shown here is derived from an EMBL/GenBank/DDBJ whole genome shotgun (WGS) entry which is preliminary data.</text>
</comment>
<dbReference type="SUPFAM" id="SSF47336">
    <property type="entry name" value="ACP-like"/>
    <property type="match status" value="1"/>
</dbReference>
<dbReference type="GO" id="GO:0005829">
    <property type="term" value="C:cytosol"/>
    <property type="evidence" value="ECO:0007669"/>
    <property type="project" value="TreeGrafter"/>
</dbReference>
<feature type="domain" description="Carrier" evidence="4">
    <location>
        <begin position="1305"/>
        <end position="1356"/>
    </location>
</feature>
<proteinExistence type="predicted"/>
<dbReference type="InterPro" id="IPR009081">
    <property type="entry name" value="PP-bd_ACP"/>
</dbReference>
<dbReference type="Gene3D" id="3.40.50.980">
    <property type="match status" value="2"/>
</dbReference>
<dbReference type="GO" id="GO:0003824">
    <property type="term" value="F:catalytic activity"/>
    <property type="evidence" value="ECO:0007669"/>
    <property type="project" value="InterPro"/>
</dbReference>
<feature type="non-terminal residue" evidence="5">
    <location>
        <position position="1"/>
    </location>
</feature>